<dbReference type="Proteomes" id="UP001595629">
    <property type="component" value="Unassembled WGS sequence"/>
</dbReference>
<protein>
    <submittedName>
        <fullName evidence="3">DNA topoisomerase IB</fullName>
    </submittedName>
</protein>
<feature type="domain" description="DNA topoisomerase I catalytic core eukaryotic-type" evidence="1">
    <location>
        <begin position="93"/>
        <end position="253"/>
    </location>
</feature>
<evidence type="ECO:0000259" key="2">
    <source>
        <dbReference type="Pfam" id="PF21338"/>
    </source>
</evidence>
<dbReference type="InterPro" id="IPR011010">
    <property type="entry name" value="DNA_brk_join_enz"/>
</dbReference>
<dbReference type="Gene3D" id="1.10.132.120">
    <property type="match status" value="1"/>
</dbReference>
<dbReference type="SUPFAM" id="SSF56349">
    <property type="entry name" value="DNA breaking-rejoining enzymes"/>
    <property type="match status" value="1"/>
</dbReference>
<dbReference type="InterPro" id="IPR013500">
    <property type="entry name" value="TopoI_cat_euk"/>
</dbReference>
<dbReference type="InterPro" id="IPR035447">
    <property type="entry name" value="DNA_topo_I_N_sf"/>
</dbReference>
<reference evidence="4" key="1">
    <citation type="journal article" date="2019" name="Int. J. Syst. Evol. Microbiol.">
        <title>The Global Catalogue of Microorganisms (GCM) 10K type strain sequencing project: providing services to taxonomists for standard genome sequencing and annotation.</title>
        <authorList>
            <consortium name="The Broad Institute Genomics Platform"/>
            <consortium name="The Broad Institute Genome Sequencing Center for Infectious Disease"/>
            <person name="Wu L."/>
            <person name="Ma J."/>
        </authorList>
    </citation>
    <scope>NUCLEOTIDE SEQUENCE [LARGE SCALE GENOMIC DNA]</scope>
    <source>
        <strain evidence="4">KCTC 42911</strain>
    </source>
</reference>
<evidence type="ECO:0000313" key="3">
    <source>
        <dbReference type="EMBL" id="MFC3616023.1"/>
    </source>
</evidence>
<feature type="domain" description="DNA topoisomerase IB N-terminal" evidence="2">
    <location>
        <begin position="29"/>
        <end position="77"/>
    </location>
</feature>
<gene>
    <name evidence="3" type="ORF">ACFORG_19905</name>
</gene>
<comment type="caution">
    <text evidence="3">The sequence shown here is derived from an EMBL/GenBank/DDBJ whole genome shotgun (WGS) entry which is preliminary data.</text>
</comment>
<accession>A0ABV7TLG1</accession>
<dbReference type="InterPro" id="IPR014711">
    <property type="entry name" value="TopoI_cat_a-hlx-sub_euk"/>
</dbReference>
<evidence type="ECO:0000259" key="1">
    <source>
        <dbReference type="Pfam" id="PF01028"/>
    </source>
</evidence>
<keyword evidence="4" id="KW-1185">Reference proteome</keyword>
<dbReference type="SUPFAM" id="SSF55869">
    <property type="entry name" value="DNA topoisomerase I domain"/>
    <property type="match status" value="1"/>
</dbReference>
<dbReference type="Gene3D" id="3.90.15.10">
    <property type="entry name" value="Topoisomerase I, Chain A, domain 3"/>
    <property type="match status" value="1"/>
</dbReference>
<sequence>MTPAEFKAAGLRYYPDTEPGISRLRRGRGFSYRAPDGTTIADRKKRAEIEALAVPPAYEDVWISPYGDGHLQATGRDNRRRKQYMYHPDWTAYQSQRKFDSLPELAVALPRVRRWIGRCLSGAREAEDSALAKCLALIERMSLRVGSPAYRDENGSHGVTTLENRHFVGLLGRPHLAFRAKGGTVFCLPVAGSALARALQNRMGAPRDPLVKYRNKSNAPHAVRPEQVNERLSALCNSDVTARQIRTWNGTLAAFRVAARPGPVSITEMAEAAANVLGNTPSVARESYIHPDVIALSEKETRPVTKPPQRYWRRGEKELLELLNQRA</sequence>
<dbReference type="RefSeq" id="WP_386737320.1">
    <property type="nucleotide sequence ID" value="NZ_JBHRXI010000029.1"/>
</dbReference>
<dbReference type="Pfam" id="PF21338">
    <property type="entry name" value="Top1B_N_bact"/>
    <property type="match status" value="1"/>
</dbReference>
<dbReference type="InterPro" id="IPR049331">
    <property type="entry name" value="Top1B_N_bact"/>
</dbReference>
<dbReference type="Gene3D" id="3.30.66.10">
    <property type="entry name" value="DNA topoisomerase I domain"/>
    <property type="match status" value="1"/>
</dbReference>
<proteinExistence type="predicted"/>
<evidence type="ECO:0000313" key="4">
    <source>
        <dbReference type="Proteomes" id="UP001595629"/>
    </source>
</evidence>
<name>A0ABV7TLG1_9RHOB</name>
<dbReference type="Pfam" id="PF01028">
    <property type="entry name" value="Topoisom_I"/>
    <property type="match status" value="1"/>
</dbReference>
<organism evidence="3 4">
    <name type="scientific">Lutimaribacter marinistellae</name>
    <dbReference type="NCBI Taxonomy" id="1820329"/>
    <lineage>
        <taxon>Bacteria</taxon>
        <taxon>Pseudomonadati</taxon>
        <taxon>Pseudomonadota</taxon>
        <taxon>Alphaproteobacteria</taxon>
        <taxon>Rhodobacterales</taxon>
        <taxon>Roseobacteraceae</taxon>
        <taxon>Lutimaribacter</taxon>
    </lineage>
</organism>
<dbReference type="EMBL" id="JBHRXI010000029">
    <property type="protein sequence ID" value="MFC3616023.1"/>
    <property type="molecule type" value="Genomic_DNA"/>
</dbReference>